<dbReference type="PIRSF" id="PIRSF005047">
    <property type="entry name" value="UCP005047_YshC"/>
    <property type="match status" value="1"/>
</dbReference>
<comment type="caution">
    <text evidence="10">The sequence shown here is derived from an EMBL/GenBank/DDBJ whole genome shotgun (WGS) entry which is preliminary data.</text>
</comment>
<dbReference type="Gene3D" id="3.30.460.10">
    <property type="entry name" value="Beta Polymerase, domain 2"/>
    <property type="match status" value="1"/>
</dbReference>
<gene>
    <name evidence="10" type="ORF">A2Z24_01545</name>
</gene>
<sequence length="573" mass="64757">MEKKFSNKEIAELLRNVSAAYQVKEANLFQIRAYDSTADVIEHATSEVKDLWEAGQLDQIPGVGAHMANYLDEYFTTGKVKHFESLFKGIPEDMFEFLKVPGVGPKTAYKLAEAGVVSIEDLEQKIKSEWFLKKGFGEKSLENILLGIEEFKRKSDRILLPVAGEVAKRVIEYLKKHKDVVAADPLGSLRRRVATVGDIDISVASKNPKAVVDHFTKFPELEQVVEAGERTATIVLRNGIHVDLMVQPPERYGSLLQHFTGSKLHNIHIRKIAKEKGLSLSEYGIKKVEEKEDQFSEASLFKCETEEEFYKKLGMAYIPPEIREDTGEIEAALAHKLPNLIEIADVKGDLQSHSTWSDGHDSIAEMAKAADSLGREYIALTDHSYPSVDFDKRLKEIEQFNYSQDRIRVISGLEVNINADATLQVPDKVLAKHDLILVSIHTSFRQDQKEMTARIIKALENPHVDIFAHPTGRLLLEREGIDADWEQIFKVANKLGKFIEINAFPNRLDLPDTLIREAKRFGVRFSIGTDSHQIAQLSLLEYGVATARRGWLEKDDVINTLPYSKLKDILKIK</sequence>
<name>A0A1G1WEV4_9BACT</name>
<dbReference type="NCBIfam" id="NF006375">
    <property type="entry name" value="PRK08609.1"/>
    <property type="match status" value="1"/>
</dbReference>
<dbReference type="SUPFAM" id="SSF89550">
    <property type="entry name" value="PHP domain-like"/>
    <property type="match status" value="1"/>
</dbReference>
<dbReference type="InterPro" id="IPR043519">
    <property type="entry name" value="NT_sf"/>
</dbReference>
<keyword evidence="2" id="KW-0808">Transferase</keyword>
<evidence type="ECO:0000256" key="6">
    <source>
        <dbReference type="ARBA" id="ARBA00023204"/>
    </source>
</evidence>
<protein>
    <recommendedName>
        <fullName evidence="1">DNA-directed DNA polymerase</fullName>
        <ecNumber evidence="1">2.7.7.7</ecNumber>
    </recommendedName>
</protein>
<accession>A0A1G1WEV4</accession>
<evidence type="ECO:0000313" key="11">
    <source>
        <dbReference type="Proteomes" id="UP000177588"/>
    </source>
</evidence>
<dbReference type="InterPro" id="IPR047967">
    <property type="entry name" value="PolX_PHP"/>
</dbReference>
<dbReference type="SUPFAM" id="SSF47802">
    <property type="entry name" value="DNA polymerase beta, N-terminal domain-like"/>
    <property type="match status" value="1"/>
</dbReference>
<feature type="domain" description="Polymerase/histidinol phosphatase N-terminal" evidence="8">
    <location>
        <begin position="348"/>
        <end position="419"/>
    </location>
</feature>
<dbReference type="InterPro" id="IPR029398">
    <property type="entry name" value="PolB_thumb"/>
</dbReference>
<dbReference type="Gene3D" id="1.10.150.20">
    <property type="entry name" value="5' to 3' exonuclease, C-terminal subdomain"/>
    <property type="match status" value="1"/>
</dbReference>
<dbReference type="InterPro" id="IPR050243">
    <property type="entry name" value="PHP_phosphatase"/>
</dbReference>
<dbReference type="InterPro" id="IPR003141">
    <property type="entry name" value="Pol/His_phosphatase_N"/>
</dbReference>
<dbReference type="GO" id="GO:0042578">
    <property type="term" value="F:phosphoric ester hydrolase activity"/>
    <property type="evidence" value="ECO:0007669"/>
    <property type="project" value="TreeGrafter"/>
</dbReference>
<evidence type="ECO:0000259" key="8">
    <source>
        <dbReference type="SMART" id="SM00481"/>
    </source>
</evidence>
<evidence type="ECO:0000256" key="7">
    <source>
        <dbReference type="ARBA" id="ARBA00049244"/>
    </source>
</evidence>
<comment type="catalytic activity">
    <reaction evidence="7">
        <text>DNA(n) + a 2'-deoxyribonucleoside 5'-triphosphate = DNA(n+1) + diphosphate</text>
        <dbReference type="Rhea" id="RHEA:22508"/>
        <dbReference type="Rhea" id="RHEA-COMP:17339"/>
        <dbReference type="Rhea" id="RHEA-COMP:17340"/>
        <dbReference type="ChEBI" id="CHEBI:33019"/>
        <dbReference type="ChEBI" id="CHEBI:61560"/>
        <dbReference type="ChEBI" id="CHEBI:173112"/>
        <dbReference type="EC" id="2.7.7.7"/>
    </reaction>
</comment>
<dbReference type="EC" id="2.7.7.7" evidence="1"/>
<dbReference type="Gene3D" id="1.10.150.110">
    <property type="entry name" value="DNA polymerase beta, N-terminal domain-like"/>
    <property type="match status" value="1"/>
</dbReference>
<dbReference type="SMART" id="SM00481">
    <property type="entry name" value="POLIIIAc"/>
    <property type="match status" value="1"/>
</dbReference>
<dbReference type="AlphaFoldDB" id="A0A1G1WEV4"/>
<dbReference type="SUPFAM" id="SSF158702">
    <property type="entry name" value="Sec63 N-terminal domain-like"/>
    <property type="match status" value="1"/>
</dbReference>
<reference evidence="10 11" key="1">
    <citation type="journal article" date="2016" name="Nat. Commun.">
        <title>Thousands of microbial genomes shed light on interconnected biogeochemical processes in an aquifer system.</title>
        <authorList>
            <person name="Anantharaman K."/>
            <person name="Brown C.T."/>
            <person name="Hug L.A."/>
            <person name="Sharon I."/>
            <person name="Castelle C.J."/>
            <person name="Probst A.J."/>
            <person name="Thomas B.C."/>
            <person name="Singh A."/>
            <person name="Wilkins M.J."/>
            <person name="Karaoz U."/>
            <person name="Brodie E.L."/>
            <person name="Williams K.H."/>
            <person name="Hubbard S.S."/>
            <person name="Banfield J.F."/>
        </authorList>
    </citation>
    <scope>NUCLEOTIDE SEQUENCE [LARGE SCALE GENOMIC DNA]</scope>
</reference>
<keyword evidence="4" id="KW-0227">DNA damage</keyword>
<dbReference type="Pfam" id="PF02811">
    <property type="entry name" value="PHP"/>
    <property type="match status" value="1"/>
</dbReference>
<evidence type="ECO:0000313" key="10">
    <source>
        <dbReference type="EMBL" id="OGY26223.1"/>
    </source>
</evidence>
<evidence type="ECO:0000256" key="2">
    <source>
        <dbReference type="ARBA" id="ARBA00022679"/>
    </source>
</evidence>
<evidence type="ECO:0000259" key="9">
    <source>
        <dbReference type="SMART" id="SM00483"/>
    </source>
</evidence>
<evidence type="ECO:0000256" key="5">
    <source>
        <dbReference type="ARBA" id="ARBA00022932"/>
    </source>
</evidence>
<dbReference type="PANTHER" id="PTHR36928">
    <property type="entry name" value="PHOSPHATASE YCDX-RELATED"/>
    <property type="match status" value="1"/>
</dbReference>
<dbReference type="PRINTS" id="PR00869">
    <property type="entry name" value="DNAPOLX"/>
</dbReference>
<dbReference type="InterPro" id="IPR022311">
    <property type="entry name" value="PolX-like"/>
</dbReference>
<dbReference type="Pfam" id="PF14520">
    <property type="entry name" value="HHH_5"/>
    <property type="match status" value="1"/>
</dbReference>
<dbReference type="EMBL" id="MHCT01000013">
    <property type="protein sequence ID" value="OGY26223.1"/>
    <property type="molecule type" value="Genomic_DNA"/>
</dbReference>
<feature type="domain" description="DNA-directed DNA polymerase X" evidence="9">
    <location>
        <begin position="5"/>
        <end position="324"/>
    </location>
</feature>
<keyword evidence="5" id="KW-0239">DNA-directed DNA polymerase</keyword>
<evidence type="ECO:0000256" key="3">
    <source>
        <dbReference type="ARBA" id="ARBA00022695"/>
    </source>
</evidence>
<dbReference type="GO" id="GO:0003887">
    <property type="term" value="F:DNA-directed DNA polymerase activity"/>
    <property type="evidence" value="ECO:0007669"/>
    <property type="project" value="UniProtKB-KW"/>
</dbReference>
<dbReference type="InterPro" id="IPR016195">
    <property type="entry name" value="Pol/histidinol_Pase-like"/>
</dbReference>
<dbReference type="SMART" id="SM00483">
    <property type="entry name" value="POLXc"/>
    <property type="match status" value="1"/>
</dbReference>
<proteinExistence type="predicted"/>
<organism evidence="10 11">
    <name type="scientific">Candidatus Woykebacteria bacterium RBG_16_44_10</name>
    <dbReference type="NCBI Taxonomy" id="1802597"/>
    <lineage>
        <taxon>Bacteria</taxon>
        <taxon>Candidatus Woykeibacteriota</taxon>
    </lineage>
</organism>
<dbReference type="InterPro" id="IPR037160">
    <property type="entry name" value="DNA_Pol_thumb_sf"/>
</dbReference>
<dbReference type="SUPFAM" id="SSF81301">
    <property type="entry name" value="Nucleotidyltransferase"/>
    <property type="match status" value="1"/>
</dbReference>
<dbReference type="Pfam" id="PF14716">
    <property type="entry name" value="HHH_8"/>
    <property type="match status" value="1"/>
</dbReference>
<dbReference type="GO" id="GO:0008270">
    <property type="term" value="F:zinc ion binding"/>
    <property type="evidence" value="ECO:0007669"/>
    <property type="project" value="TreeGrafter"/>
</dbReference>
<dbReference type="CDD" id="cd07436">
    <property type="entry name" value="PHP_PolX"/>
    <property type="match status" value="1"/>
</dbReference>
<dbReference type="InterPro" id="IPR002008">
    <property type="entry name" value="DNA_pol_X_beta-like"/>
</dbReference>
<dbReference type="InterPro" id="IPR010996">
    <property type="entry name" value="HHH_MUS81"/>
</dbReference>
<keyword evidence="3" id="KW-0548">Nucleotidyltransferase</keyword>
<dbReference type="Pfam" id="PF14791">
    <property type="entry name" value="DNA_pol_B_thumb"/>
    <property type="match status" value="1"/>
</dbReference>
<dbReference type="GO" id="GO:0003677">
    <property type="term" value="F:DNA binding"/>
    <property type="evidence" value="ECO:0007669"/>
    <property type="project" value="InterPro"/>
</dbReference>
<dbReference type="PRINTS" id="PR00870">
    <property type="entry name" value="DNAPOLXBETA"/>
</dbReference>
<dbReference type="Gene3D" id="3.20.20.140">
    <property type="entry name" value="Metal-dependent hydrolases"/>
    <property type="match status" value="1"/>
</dbReference>
<dbReference type="InterPro" id="IPR022312">
    <property type="entry name" value="DNA_pol_X"/>
</dbReference>
<dbReference type="CDD" id="cd00141">
    <property type="entry name" value="NT_POLXc"/>
    <property type="match status" value="1"/>
</dbReference>
<dbReference type="STRING" id="1802597.A2Z24_01545"/>
<dbReference type="GO" id="GO:0005829">
    <property type="term" value="C:cytosol"/>
    <property type="evidence" value="ECO:0007669"/>
    <property type="project" value="TreeGrafter"/>
</dbReference>
<dbReference type="PANTHER" id="PTHR36928:SF1">
    <property type="entry name" value="PHOSPHATASE YCDX-RELATED"/>
    <property type="match status" value="1"/>
</dbReference>
<dbReference type="InterPro" id="IPR027421">
    <property type="entry name" value="DNA_pol_lamdba_lyase_dom_sf"/>
</dbReference>
<dbReference type="Gene3D" id="3.30.210.10">
    <property type="entry name" value="DNA polymerase, thumb domain"/>
    <property type="match status" value="1"/>
</dbReference>
<evidence type="ECO:0000256" key="1">
    <source>
        <dbReference type="ARBA" id="ARBA00012417"/>
    </source>
</evidence>
<keyword evidence="6" id="KW-0234">DNA repair</keyword>
<dbReference type="Proteomes" id="UP000177588">
    <property type="component" value="Unassembled WGS sequence"/>
</dbReference>
<dbReference type="InterPro" id="IPR004013">
    <property type="entry name" value="PHP_dom"/>
</dbReference>
<dbReference type="GO" id="GO:0006281">
    <property type="term" value="P:DNA repair"/>
    <property type="evidence" value="ECO:0007669"/>
    <property type="project" value="UniProtKB-KW"/>
</dbReference>
<dbReference type="InterPro" id="IPR002054">
    <property type="entry name" value="DNA-dir_DNA_pol_X"/>
</dbReference>
<evidence type="ECO:0000256" key="4">
    <source>
        <dbReference type="ARBA" id="ARBA00022763"/>
    </source>
</evidence>